<accession>A0AAD2CTF3</accession>
<reference evidence="1" key="1">
    <citation type="submission" date="2023-08" db="EMBL/GenBank/DDBJ databases">
        <authorList>
            <person name="Audoor S."/>
            <person name="Bilcke G."/>
        </authorList>
    </citation>
    <scope>NUCLEOTIDE SEQUENCE</scope>
</reference>
<keyword evidence="2" id="KW-1185">Reference proteome</keyword>
<proteinExistence type="predicted"/>
<sequence length="106" mass="11759">LSSSAVAAVRKDAEERLIDYIQASGMKCSEDMVKSIRDGKLIDFNAIAPTLNAPTQMEVVARETEMTQNKILFSAKLDKNMRRSAYFKTNKQSVKSNIMSIVPGTN</sequence>
<protein>
    <submittedName>
        <fullName evidence="1">Uncharacterized protein</fullName>
    </submittedName>
</protein>
<dbReference type="EMBL" id="CAKOGP040000500">
    <property type="protein sequence ID" value="CAJ1935690.1"/>
    <property type="molecule type" value="Genomic_DNA"/>
</dbReference>
<name>A0AAD2CTF3_9STRA</name>
<gene>
    <name evidence="1" type="ORF">CYCCA115_LOCUS4864</name>
</gene>
<comment type="caution">
    <text evidence="1">The sequence shown here is derived from an EMBL/GenBank/DDBJ whole genome shotgun (WGS) entry which is preliminary data.</text>
</comment>
<dbReference type="Proteomes" id="UP001295423">
    <property type="component" value="Unassembled WGS sequence"/>
</dbReference>
<feature type="non-terminal residue" evidence="1">
    <location>
        <position position="1"/>
    </location>
</feature>
<evidence type="ECO:0000313" key="2">
    <source>
        <dbReference type="Proteomes" id="UP001295423"/>
    </source>
</evidence>
<organism evidence="1 2">
    <name type="scientific">Cylindrotheca closterium</name>
    <dbReference type="NCBI Taxonomy" id="2856"/>
    <lineage>
        <taxon>Eukaryota</taxon>
        <taxon>Sar</taxon>
        <taxon>Stramenopiles</taxon>
        <taxon>Ochrophyta</taxon>
        <taxon>Bacillariophyta</taxon>
        <taxon>Bacillariophyceae</taxon>
        <taxon>Bacillariophycidae</taxon>
        <taxon>Bacillariales</taxon>
        <taxon>Bacillariaceae</taxon>
        <taxon>Cylindrotheca</taxon>
    </lineage>
</organism>
<evidence type="ECO:0000313" key="1">
    <source>
        <dbReference type="EMBL" id="CAJ1935690.1"/>
    </source>
</evidence>
<dbReference type="AlphaFoldDB" id="A0AAD2CTF3"/>